<reference evidence="10 11" key="1">
    <citation type="submission" date="2017-05" db="EMBL/GenBank/DDBJ databases">
        <authorList>
            <person name="Song R."/>
            <person name="Chenine A.L."/>
            <person name="Ruprecht R.M."/>
        </authorList>
    </citation>
    <scope>NUCLEOTIDE SEQUENCE [LARGE SCALE GENOMIC DNA]</scope>
    <source>
        <strain evidence="10 11">CECT 7927</strain>
    </source>
</reference>
<evidence type="ECO:0000256" key="6">
    <source>
        <dbReference type="ARBA" id="ARBA00023136"/>
    </source>
</evidence>
<dbReference type="EMBL" id="JAWRCO010000001">
    <property type="protein sequence ID" value="MDW6004153.1"/>
    <property type="molecule type" value="Genomic_DNA"/>
</dbReference>
<dbReference type="GO" id="GO:0005886">
    <property type="term" value="C:plasma membrane"/>
    <property type="evidence" value="ECO:0007669"/>
    <property type="project" value="UniProtKB-SubCell"/>
</dbReference>
<dbReference type="Proteomes" id="UP000196125">
    <property type="component" value="Unassembled WGS sequence"/>
</dbReference>
<keyword evidence="5 7" id="KW-1133">Transmembrane helix</keyword>
<dbReference type="PANTHER" id="PTHR30462">
    <property type="entry name" value="INTERMEMBRANE TRANSPORT PROTEIN PQIB-RELATED"/>
    <property type="match status" value="1"/>
</dbReference>
<dbReference type="OrthoDB" id="9806984at2"/>
<dbReference type="RefSeq" id="WP_087479115.1">
    <property type="nucleotide sequence ID" value="NZ_AP024883.1"/>
</dbReference>
<evidence type="ECO:0000313" key="11">
    <source>
        <dbReference type="Proteomes" id="UP000196125"/>
    </source>
</evidence>
<comment type="subcellular location">
    <subcellularLocation>
        <location evidence="1">Cell inner membrane</location>
    </subcellularLocation>
</comment>
<dbReference type="AlphaFoldDB" id="A0A1Y6IQH6"/>
<dbReference type="EMBL" id="FXXI01000001">
    <property type="protein sequence ID" value="SMR99050.1"/>
    <property type="molecule type" value="Genomic_DNA"/>
</dbReference>
<keyword evidence="6 7" id="KW-0472">Membrane</keyword>
<dbReference type="NCBIfam" id="NF008070">
    <property type="entry name" value="PRK10807.1"/>
    <property type="match status" value="1"/>
</dbReference>
<feature type="domain" description="Mce/MlaD" evidence="8">
    <location>
        <begin position="42"/>
        <end position="133"/>
    </location>
</feature>
<evidence type="ECO:0000259" key="8">
    <source>
        <dbReference type="Pfam" id="PF02470"/>
    </source>
</evidence>
<evidence type="ECO:0000256" key="1">
    <source>
        <dbReference type="ARBA" id="ARBA00004533"/>
    </source>
</evidence>
<evidence type="ECO:0000256" key="4">
    <source>
        <dbReference type="ARBA" id="ARBA00022692"/>
    </source>
</evidence>
<evidence type="ECO:0000256" key="3">
    <source>
        <dbReference type="ARBA" id="ARBA00022519"/>
    </source>
</evidence>
<dbReference type="Pfam" id="PF02470">
    <property type="entry name" value="MlaD"/>
    <property type="match status" value="2"/>
</dbReference>
<evidence type="ECO:0000256" key="2">
    <source>
        <dbReference type="ARBA" id="ARBA00022475"/>
    </source>
</evidence>
<feature type="transmembrane region" description="Helical" evidence="7">
    <location>
        <begin position="16"/>
        <end position="35"/>
    </location>
</feature>
<protein>
    <submittedName>
        <fullName evidence="9">Intermembrane transport protein PqiB</fullName>
    </submittedName>
    <submittedName>
        <fullName evidence="10">Paraquat-inducible protein B</fullName>
    </submittedName>
</protein>
<dbReference type="InterPro" id="IPR051800">
    <property type="entry name" value="PqiA-PqiB_transport"/>
</dbReference>
<reference evidence="9 12" key="2">
    <citation type="submission" date="2023-11" db="EMBL/GenBank/DDBJ databases">
        <title>Plant-associative lifestyle of Vibrio porteresiae and its evolutionary dynamics.</title>
        <authorList>
            <person name="Rameshkumar N."/>
            <person name="Kirti K."/>
        </authorList>
    </citation>
    <scope>NUCLEOTIDE SEQUENCE [LARGE SCALE GENOMIC DNA]</scope>
    <source>
        <strain evidence="9 12">MSSRF38</strain>
    </source>
</reference>
<evidence type="ECO:0000313" key="12">
    <source>
        <dbReference type="Proteomes" id="UP001283366"/>
    </source>
</evidence>
<keyword evidence="2" id="KW-1003">Cell membrane</keyword>
<evidence type="ECO:0000256" key="5">
    <source>
        <dbReference type="ARBA" id="ARBA00022989"/>
    </source>
</evidence>
<evidence type="ECO:0000313" key="10">
    <source>
        <dbReference type="EMBL" id="SMR99050.1"/>
    </source>
</evidence>
<feature type="domain" description="Mce/MlaD" evidence="8">
    <location>
        <begin position="157"/>
        <end position="217"/>
    </location>
</feature>
<accession>A0A1Y6IQH6</accession>
<evidence type="ECO:0000256" key="7">
    <source>
        <dbReference type="SAM" id="Phobius"/>
    </source>
</evidence>
<keyword evidence="4 7" id="KW-0812">Transmembrane</keyword>
<dbReference type="PANTHER" id="PTHR30462:SF2">
    <property type="entry name" value="INTERMEMBRANE TRANSPORT PROTEIN PQIB"/>
    <property type="match status" value="1"/>
</dbReference>
<dbReference type="Proteomes" id="UP001283366">
    <property type="component" value="Unassembled WGS sequence"/>
</dbReference>
<sequence>MSRSSSSVKSERRMHFNSIWFVPFIAVIVAVWMFVENWSQQGPEITVVAENADGLEAGKTKVKAHNVDVGEVTDIRLSDDFNHAIIRIRMQQGSEGMLNSETQFWVVKPRVGKEGISGLGTILSGAFINVNPGKQGAGREHFEMLKQPPLSTADNQGIRLKLYSTDNAKMEVGAPVHFRGFEVGYIEKVDFDVERKAITYRIFINAPYDALVHSNVQFWMTPGLSIEGTAKGLEVRMDSLQSLISGGISFGMTNSQSTGTVVEDLTEFRLFSSKDAAANNRYDKYIDYVMLIQGSISGLLPGAPLEYNGVRLGTVKEVPFHGGAIKSAEDIRMQSIPILVRFEPQRIESHLSHTEIHLDEWKKMLAQGFAGGMRATLSSSNLLTGAKVVSITFIKDPAPLKETMYHGYPLFPTVSSSLASMQEKVTLILDRLAKLPVEQTVGQLNKTLVSADDTLKELHAASRNLKQLLEQEKTQAVPDRLVTALETLNETLSDYQAQGALGQNIQQSLDAVQRNLEALYPLLQDLRQQPNSIIFGKQHEQDIEPQATKGRSE</sequence>
<keyword evidence="12" id="KW-1185">Reference proteome</keyword>
<name>A0A1Y6IQH6_9VIBR</name>
<gene>
    <name evidence="10" type="primary">pqiB_1</name>
    <name evidence="9" type="synonym">pqiB</name>
    <name evidence="9" type="ORF">SBX37_14930</name>
    <name evidence="10" type="ORF">VIM7927_00272</name>
</gene>
<organism evidence="10 11">
    <name type="scientific">Vibrio mangrovi</name>
    <dbReference type="NCBI Taxonomy" id="474394"/>
    <lineage>
        <taxon>Bacteria</taxon>
        <taxon>Pseudomonadati</taxon>
        <taxon>Pseudomonadota</taxon>
        <taxon>Gammaproteobacteria</taxon>
        <taxon>Vibrionales</taxon>
        <taxon>Vibrionaceae</taxon>
        <taxon>Vibrio</taxon>
    </lineage>
</organism>
<evidence type="ECO:0000313" key="9">
    <source>
        <dbReference type="EMBL" id="MDW6004153.1"/>
    </source>
</evidence>
<dbReference type="InterPro" id="IPR003399">
    <property type="entry name" value="Mce/MlaD"/>
</dbReference>
<proteinExistence type="predicted"/>
<keyword evidence="3" id="KW-0997">Cell inner membrane</keyword>